<keyword evidence="2" id="KW-1185">Reference proteome</keyword>
<protein>
    <submittedName>
        <fullName evidence="1">Uncharacterized protein</fullName>
    </submittedName>
</protein>
<dbReference type="Proteomes" id="UP000036520">
    <property type="component" value="Chromosome"/>
</dbReference>
<reference evidence="1 2" key="1">
    <citation type="submission" date="2015-07" db="EMBL/GenBank/DDBJ databases">
        <authorList>
            <person name="Kim K.M."/>
        </authorList>
    </citation>
    <scope>NUCLEOTIDE SEQUENCE [LARGE SCALE GENOMIC DNA]</scope>
    <source>
        <strain evidence="1 2">KCTC 12363</strain>
    </source>
</reference>
<dbReference type="AlphaFoldDB" id="A0A0H4PZA4"/>
<evidence type="ECO:0000313" key="1">
    <source>
        <dbReference type="EMBL" id="AKP53752.1"/>
    </source>
</evidence>
<gene>
    <name evidence="1" type="ORF">CA2015_4410</name>
</gene>
<organism evidence="1 2">
    <name type="scientific">Cyclobacterium amurskyense</name>
    <dbReference type="NCBI Taxonomy" id="320787"/>
    <lineage>
        <taxon>Bacteria</taxon>
        <taxon>Pseudomonadati</taxon>
        <taxon>Bacteroidota</taxon>
        <taxon>Cytophagia</taxon>
        <taxon>Cytophagales</taxon>
        <taxon>Cyclobacteriaceae</taxon>
        <taxon>Cyclobacterium</taxon>
    </lineage>
</organism>
<sequence>MDKIFETLSKSTTPYSVNWAAFICYSFKDRLFLVMGEVYQIRDQEIEHDEIVMPRDDYRGEIPRR</sequence>
<dbReference type="KEGG" id="camu:CA2015_4410"/>
<proteinExistence type="predicted"/>
<evidence type="ECO:0000313" key="2">
    <source>
        <dbReference type="Proteomes" id="UP000036520"/>
    </source>
</evidence>
<accession>A0A0H4PZA4</accession>
<name>A0A0H4PZA4_9BACT</name>
<dbReference type="EMBL" id="CP012040">
    <property type="protein sequence ID" value="AKP53752.1"/>
    <property type="molecule type" value="Genomic_DNA"/>
</dbReference>